<feature type="domain" description="VPS9" evidence="3">
    <location>
        <begin position="255"/>
        <end position="420"/>
    </location>
</feature>
<dbReference type="Proteomes" id="UP000650833">
    <property type="component" value="Unassembled WGS sequence"/>
</dbReference>
<dbReference type="GO" id="GO:0000149">
    <property type="term" value="F:SNARE binding"/>
    <property type="evidence" value="ECO:0007669"/>
    <property type="project" value="TreeGrafter"/>
</dbReference>
<keyword evidence="5" id="KW-1185">Reference proteome</keyword>
<evidence type="ECO:0000313" key="4">
    <source>
        <dbReference type="EMBL" id="KAG2201516.1"/>
    </source>
</evidence>
<dbReference type="GO" id="GO:0005769">
    <property type="term" value="C:early endosome"/>
    <property type="evidence" value="ECO:0007669"/>
    <property type="project" value="TreeGrafter"/>
</dbReference>
<dbReference type="GO" id="GO:0045022">
    <property type="term" value="P:early endosome to late endosome transport"/>
    <property type="evidence" value="ECO:0007669"/>
    <property type="project" value="TreeGrafter"/>
</dbReference>
<dbReference type="PANTHER" id="PTHR24170:SF1">
    <property type="entry name" value="DOMAIN PROTEIN, PUTATIVE (AFU_ORTHOLOGUE AFUA_1G09870)-RELATED"/>
    <property type="match status" value="1"/>
</dbReference>
<gene>
    <name evidence="4" type="ORF">INT46_002891</name>
</gene>
<evidence type="ECO:0000256" key="2">
    <source>
        <dbReference type="SAM" id="MobiDB-lite"/>
    </source>
</evidence>
<organism evidence="4 5">
    <name type="scientific">Mucor plumbeus</name>
    <dbReference type="NCBI Taxonomy" id="97098"/>
    <lineage>
        <taxon>Eukaryota</taxon>
        <taxon>Fungi</taxon>
        <taxon>Fungi incertae sedis</taxon>
        <taxon>Mucoromycota</taxon>
        <taxon>Mucoromycotina</taxon>
        <taxon>Mucoromycetes</taxon>
        <taxon>Mucorales</taxon>
        <taxon>Mucorineae</taxon>
        <taxon>Mucoraceae</taxon>
        <taxon>Mucor</taxon>
    </lineage>
</organism>
<evidence type="ECO:0000313" key="5">
    <source>
        <dbReference type="Proteomes" id="UP000650833"/>
    </source>
</evidence>
<comment type="caution">
    <text evidence="4">The sequence shown here is derived from an EMBL/GenBank/DDBJ whole genome shotgun (WGS) entry which is preliminary data.</text>
</comment>
<dbReference type="AlphaFoldDB" id="A0A8H7UWR8"/>
<dbReference type="Gene3D" id="1.20.1050.80">
    <property type="entry name" value="VPS9 domain"/>
    <property type="match status" value="1"/>
</dbReference>
<dbReference type="PROSITE" id="PS51205">
    <property type="entry name" value="VPS9"/>
    <property type="match status" value="1"/>
</dbReference>
<name>A0A8H7UWR8_9FUNG</name>
<dbReference type="SUPFAM" id="SSF109993">
    <property type="entry name" value="VPS9 domain"/>
    <property type="match status" value="1"/>
</dbReference>
<dbReference type="InterPro" id="IPR037191">
    <property type="entry name" value="VPS9_dom_sf"/>
</dbReference>
<dbReference type="InterPro" id="IPR051248">
    <property type="entry name" value="UPF0507/Ank_repeat_27"/>
</dbReference>
<feature type="compositionally biased region" description="Pro residues" evidence="2">
    <location>
        <begin position="622"/>
        <end position="631"/>
    </location>
</feature>
<dbReference type="EMBL" id="JAEPRC010000282">
    <property type="protein sequence ID" value="KAG2201516.1"/>
    <property type="molecule type" value="Genomic_DNA"/>
</dbReference>
<evidence type="ECO:0000256" key="1">
    <source>
        <dbReference type="ARBA" id="ARBA00007428"/>
    </source>
</evidence>
<feature type="compositionally biased region" description="Low complexity" evidence="2">
    <location>
        <begin position="423"/>
        <end position="447"/>
    </location>
</feature>
<feature type="compositionally biased region" description="Polar residues" evidence="2">
    <location>
        <begin position="557"/>
        <end position="569"/>
    </location>
</feature>
<feature type="compositionally biased region" description="Low complexity" evidence="2">
    <location>
        <begin position="591"/>
        <end position="604"/>
    </location>
</feature>
<feature type="compositionally biased region" description="Low complexity" evidence="2">
    <location>
        <begin position="516"/>
        <end position="527"/>
    </location>
</feature>
<feature type="compositionally biased region" description="Low complexity" evidence="2">
    <location>
        <begin position="21"/>
        <end position="33"/>
    </location>
</feature>
<dbReference type="GO" id="GO:0005770">
    <property type="term" value="C:late endosome"/>
    <property type="evidence" value="ECO:0007669"/>
    <property type="project" value="TreeGrafter"/>
</dbReference>
<dbReference type="Pfam" id="PF02204">
    <property type="entry name" value="VPS9"/>
    <property type="match status" value="1"/>
</dbReference>
<dbReference type="OrthoDB" id="411646at2759"/>
<dbReference type="GO" id="GO:0030133">
    <property type="term" value="C:transport vesicle"/>
    <property type="evidence" value="ECO:0007669"/>
    <property type="project" value="TreeGrafter"/>
</dbReference>
<proteinExistence type="inferred from homology"/>
<comment type="similarity">
    <text evidence="1">Belongs to the UPF0507 family.</text>
</comment>
<accession>A0A8H7UWR8</accession>
<feature type="region of interest" description="Disordered" evidence="2">
    <location>
        <begin position="8"/>
        <end position="33"/>
    </location>
</feature>
<feature type="region of interest" description="Disordered" evidence="2">
    <location>
        <begin position="423"/>
        <end position="458"/>
    </location>
</feature>
<dbReference type="GO" id="GO:0097422">
    <property type="term" value="C:tubular endosome"/>
    <property type="evidence" value="ECO:0007669"/>
    <property type="project" value="TreeGrafter"/>
</dbReference>
<protein>
    <recommendedName>
        <fullName evidence="3">VPS9 domain-containing protein</fullName>
    </recommendedName>
</protein>
<dbReference type="InterPro" id="IPR003123">
    <property type="entry name" value="VPS9"/>
</dbReference>
<dbReference type="PANTHER" id="PTHR24170">
    <property type="entry name" value="ANKYRIN REPEAT DOMAIN-CONTAINING PROTEIN 27"/>
    <property type="match status" value="1"/>
</dbReference>
<dbReference type="GO" id="GO:0005886">
    <property type="term" value="C:plasma membrane"/>
    <property type="evidence" value="ECO:0007669"/>
    <property type="project" value="TreeGrafter"/>
</dbReference>
<dbReference type="GO" id="GO:0005085">
    <property type="term" value="F:guanyl-nucleotide exchange factor activity"/>
    <property type="evidence" value="ECO:0007669"/>
    <property type="project" value="TreeGrafter"/>
</dbReference>
<reference evidence="4" key="1">
    <citation type="submission" date="2020-12" db="EMBL/GenBank/DDBJ databases">
        <title>Metabolic potential, ecology and presence of endohyphal bacteria is reflected in genomic diversity of Mucoromycotina.</title>
        <authorList>
            <person name="Muszewska A."/>
            <person name="Okrasinska A."/>
            <person name="Steczkiewicz K."/>
            <person name="Drgas O."/>
            <person name="Orlowska M."/>
            <person name="Perlinska-Lenart U."/>
            <person name="Aleksandrzak-Piekarczyk T."/>
            <person name="Szatraj K."/>
            <person name="Zielenkiewicz U."/>
            <person name="Pilsyk S."/>
            <person name="Malc E."/>
            <person name="Mieczkowski P."/>
            <person name="Kruszewska J.S."/>
            <person name="Biernat P."/>
            <person name="Pawlowska J."/>
        </authorList>
    </citation>
    <scope>NUCLEOTIDE SEQUENCE</scope>
    <source>
        <strain evidence="4">CBS 226.32</strain>
    </source>
</reference>
<sequence length="743" mass="84227">MTLPFFQKTGVKKKKPVTNDSMSSPSSSSTYPTLSSLIQKTNVNETTIIDPLEPEEIDENFFYKHMMTHFHSLFCESAIVCIPHSKSIEGLVITKDIIGFKEERTVHIMDEESVILKNKKIRLLSIDRLLEGEPPAYHHHHKHAITIPPVRNSRTDLEFLNMFSENLEALYELQIAVQEFTDSYVYIKGYNRCTVEKIQHMYMKTYRTILQRNKLLQESCRTPSEHDQFLELVENVVMSFLHKKIWIQSLQSLLASQDNYLDTICYIYSNVTLSQYSLRYPISEMHLSCFEEAITNFRRLDSDSSNVEPYKSTSKQLAFTPLEKLAVLKSTLDLISSAVHDYIQDFGNGISDTSVTSDEMIPLLAFVIVQSNVPRIASLVYYMQYYRLARMAEGSVYSFVITTMKSACEFLKDDPLSLNDIGSVSSSHSSITSPQSLRSRSTSFSSLNKPNSAPPQHVNSARFSLHHRKSQSADLDGLVGDLNTNHHHHYSALEKDMMMDPRISVDEGDDYDDHCSTSSSSSSRRNSAILRTHIVLPNPRHTENRKSLDIPNDWLLPNSNTPRMTSSDKNYYHPNRYKPSRNLGSSRPMVSTTFPSLSSSTPLPIDGLLSSQQYQHQELSPAPQPPSPPPQQHHHYHHHLPSVPSISSVADIPKLGRSLSASTVVRKRISQQPPKVINIRDRISFDGNQRPASICLDTRSLHSIEDGGKESEELLGDFLLGLSKIDENVVGGRTGSFKTFRRM</sequence>
<evidence type="ECO:0000259" key="3">
    <source>
        <dbReference type="PROSITE" id="PS51205"/>
    </source>
</evidence>
<feature type="region of interest" description="Disordered" evidence="2">
    <location>
        <begin position="503"/>
        <end position="644"/>
    </location>
</feature>
<feature type="compositionally biased region" description="Polar residues" evidence="2">
    <location>
        <begin position="609"/>
        <end position="618"/>
    </location>
</feature>